<feature type="transmembrane region" description="Helical" evidence="7">
    <location>
        <begin position="47"/>
        <end position="66"/>
    </location>
</feature>
<evidence type="ECO:0000256" key="1">
    <source>
        <dbReference type="ARBA" id="ARBA00004141"/>
    </source>
</evidence>
<keyword evidence="2 7" id="KW-0812">Transmembrane</keyword>
<evidence type="ECO:0000256" key="7">
    <source>
        <dbReference type="SAM" id="Phobius"/>
    </source>
</evidence>
<evidence type="ECO:0000256" key="5">
    <source>
        <dbReference type="ARBA" id="ARBA00038359"/>
    </source>
</evidence>
<keyword evidence="10" id="KW-1185">Reference proteome</keyword>
<comment type="caution">
    <text evidence="9">The sequence shown here is derived from an EMBL/GenBank/DDBJ whole genome shotgun (WGS) entry which is preliminary data.</text>
</comment>
<dbReference type="InterPro" id="IPR049326">
    <property type="entry name" value="Rhodopsin_dom_fungi"/>
</dbReference>
<keyword evidence="4 7" id="KW-0472">Membrane</keyword>
<organism evidence="9 10">
    <name type="scientific">Lasiosphaeria miniovina</name>
    <dbReference type="NCBI Taxonomy" id="1954250"/>
    <lineage>
        <taxon>Eukaryota</taxon>
        <taxon>Fungi</taxon>
        <taxon>Dikarya</taxon>
        <taxon>Ascomycota</taxon>
        <taxon>Pezizomycotina</taxon>
        <taxon>Sordariomycetes</taxon>
        <taxon>Sordariomycetidae</taxon>
        <taxon>Sordariales</taxon>
        <taxon>Lasiosphaeriaceae</taxon>
        <taxon>Lasiosphaeria</taxon>
    </lineage>
</organism>
<feature type="transmembrane region" description="Helical" evidence="7">
    <location>
        <begin position="114"/>
        <end position="134"/>
    </location>
</feature>
<feature type="transmembrane region" description="Helical" evidence="7">
    <location>
        <begin position="164"/>
        <end position="184"/>
    </location>
</feature>
<feature type="compositionally biased region" description="Polar residues" evidence="6">
    <location>
        <begin position="268"/>
        <end position="302"/>
    </location>
</feature>
<feature type="transmembrane region" description="Helical" evidence="7">
    <location>
        <begin position="86"/>
        <end position="107"/>
    </location>
</feature>
<evidence type="ECO:0000313" key="10">
    <source>
        <dbReference type="Proteomes" id="UP001172101"/>
    </source>
</evidence>
<dbReference type="PANTHER" id="PTHR33048">
    <property type="entry name" value="PTH11-LIKE INTEGRAL MEMBRANE PROTEIN (AFU_ORTHOLOGUE AFUA_5G11245)"/>
    <property type="match status" value="1"/>
</dbReference>
<feature type="region of interest" description="Disordered" evidence="6">
    <location>
        <begin position="363"/>
        <end position="414"/>
    </location>
</feature>
<evidence type="ECO:0000256" key="6">
    <source>
        <dbReference type="SAM" id="MobiDB-lite"/>
    </source>
</evidence>
<evidence type="ECO:0000313" key="9">
    <source>
        <dbReference type="EMBL" id="KAK0706875.1"/>
    </source>
</evidence>
<dbReference type="GO" id="GO:0016020">
    <property type="term" value="C:membrane"/>
    <property type="evidence" value="ECO:0007669"/>
    <property type="project" value="UniProtKB-SubCell"/>
</dbReference>
<reference evidence="9" key="1">
    <citation type="submission" date="2023-06" db="EMBL/GenBank/DDBJ databases">
        <title>Genome-scale phylogeny and comparative genomics of the fungal order Sordariales.</title>
        <authorList>
            <consortium name="Lawrence Berkeley National Laboratory"/>
            <person name="Hensen N."/>
            <person name="Bonometti L."/>
            <person name="Westerberg I."/>
            <person name="Brannstrom I.O."/>
            <person name="Guillou S."/>
            <person name="Cros-Aarteil S."/>
            <person name="Calhoun S."/>
            <person name="Haridas S."/>
            <person name="Kuo A."/>
            <person name="Mondo S."/>
            <person name="Pangilinan J."/>
            <person name="Riley R."/>
            <person name="LaButti K."/>
            <person name="Andreopoulos B."/>
            <person name="Lipzen A."/>
            <person name="Chen C."/>
            <person name="Yanf M."/>
            <person name="Daum C."/>
            <person name="Ng V."/>
            <person name="Clum A."/>
            <person name="Steindorff A."/>
            <person name="Ohm R."/>
            <person name="Martin F."/>
            <person name="Silar P."/>
            <person name="Natvig D."/>
            <person name="Lalanne C."/>
            <person name="Gautier V."/>
            <person name="Ament-velasquez S.L."/>
            <person name="Kruys A."/>
            <person name="Hutchinson M.I."/>
            <person name="Powell A.J."/>
            <person name="Barry K."/>
            <person name="Miller A.N."/>
            <person name="Grigoriev I.V."/>
            <person name="Debuchy R."/>
            <person name="Gladieux P."/>
            <person name="Thoren M.H."/>
            <person name="Johannesson H."/>
        </authorList>
    </citation>
    <scope>NUCLEOTIDE SEQUENCE</scope>
    <source>
        <strain evidence="9">SMH2392-1A</strain>
    </source>
</reference>
<dbReference type="Pfam" id="PF20684">
    <property type="entry name" value="Fung_rhodopsin"/>
    <property type="match status" value="1"/>
</dbReference>
<gene>
    <name evidence="9" type="ORF">B0T26DRAFT_756317</name>
</gene>
<dbReference type="EMBL" id="JAUIRO010000007">
    <property type="protein sequence ID" value="KAK0706875.1"/>
    <property type="molecule type" value="Genomic_DNA"/>
</dbReference>
<dbReference type="AlphaFoldDB" id="A0AA40A0B4"/>
<feature type="transmembrane region" description="Helical" evidence="7">
    <location>
        <begin position="12"/>
        <end position="35"/>
    </location>
</feature>
<evidence type="ECO:0000259" key="8">
    <source>
        <dbReference type="Pfam" id="PF20684"/>
    </source>
</evidence>
<comment type="subcellular location">
    <subcellularLocation>
        <location evidence="1">Membrane</location>
        <topology evidence="1">Multi-pass membrane protein</topology>
    </subcellularLocation>
</comment>
<dbReference type="Proteomes" id="UP001172101">
    <property type="component" value="Unassembled WGS sequence"/>
</dbReference>
<dbReference type="GeneID" id="85329346"/>
<evidence type="ECO:0000256" key="4">
    <source>
        <dbReference type="ARBA" id="ARBA00023136"/>
    </source>
</evidence>
<feature type="region of interest" description="Disordered" evidence="6">
    <location>
        <begin position="266"/>
        <end position="302"/>
    </location>
</feature>
<name>A0AA40A0B4_9PEZI</name>
<protein>
    <recommendedName>
        <fullName evidence="8">Rhodopsin domain-containing protein</fullName>
    </recommendedName>
</protein>
<comment type="similarity">
    <text evidence="5">Belongs to the SAT4 family.</text>
</comment>
<feature type="domain" description="Rhodopsin" evidence="8">
    <location>
        <begin position="31"/>
        <end position="260"/>
    </location>
</feature>
<dbReference type="PANTHER" id="PTHR33048:SF155">
    <property type="entry name" value="INTEGRAL MEMBRANE PROTEIN"/>
    <property type="match status" value="1"/>
</dbReference>
<feature type="transmembrane region" description="Helical" evidence="7">
    <location>
        <begin position="196"/>
        <end position="214"/>
    </location>
</feature>
<proteinExistence type="inferred from homology"/>
<keyword evidence="3 7" id="KW-1133">Transmembrane helix</keyword>
<dbReference type="RefSeq" id="XP_060291969.1">
    <property type="nucleotide sequence ID" value="XM_060446076.1"/>
</dbReference>
<dbReference type="InterPro" id="IPR052337">
    <property type="entry name" value="SAT4-like"/>
</dbReference>
<accession>A0AA40A0B4</accession>
<evidence type="ECO:0000256" key="2">
    <source>
        <dbReference type="ARBA" id="ARBA00022692"/>
    </source>
</evidence>
<evidence type="ECO:0000256" key="3">
    <source>
        <dbReference type="ARBA" id="ARBA00022989"/>
    </source>
</evidence>
<sequence length="414" mass="44649">MAAPATDLSGGPVLLSFSLATSSFAFSTTFVRFCVRSGINKHIGYDDYVSAAATVVALIGTIFGIIEGTTQDGARAVEFDVLGQPWYLMSVTLSKISICLLFISLLGKARQWRILLGVLIFLLAAVNLSFSLTVNLQCRPLEKLWNPSALGECWNPSVQLNFGFFQGAFSVFTWFFLALFPVLIVRDLRIDGDMKWPFYVSFTLSLMSGIFATVKTAESAQLSGVTVYTSHNFIASLMANLEQNLGLMAANVLTLGPLFSAHARHLPGSSSSNDPSRAGSTRSLSRASSYRTASRGTGSKRSSIIDLKRTTHLIIEGPRLDKGASSDDEYDLGDGRRGSIDELDVEAWPRGIIKTVSVEVFEEPNPDHVPAGPGPQRPPTAAARSGVASADRVSDASGIEQDWEAMLRNGPPGR</sequence>